<dbReference type="GO" id="GO:0009360">
    <property type="term" value="C:DNA polymerase III complex"/>
    <property type="evidence" value="ECO:0007669"/>
    <property type="project" value="TreeGrafter"/>
</dbReference>
<reference evidence="1 2" key="1">
    <citation type="submission" date="2017-05" db="EMBL/GenBank/DDBJ databases">
        <title>Full genome sequence of Pseudorhodoplanes sinuspersici.</title>
        <authorList>
            <person name="Dastgheib S.M.M."/>
            <person name="Shavandi M."/>
            <person name="Tirandaz H."/>
        </authorList>
    </citation>
    <scope>NUCLEOTIDE SEQUENCE [LARGE SCALE GENOMIC DNA]</scope>
    <source>
        <strain evidence="1 2">RIPI110</strain>
    </source>
</reference>
<accession>A0A1W6ZW89</accession>
<dbReference type="RefSeq" id="WP_086090091.1">
    <property type="nucleotide sequence ID" value="NZ_CP021112.1"/>
</dbReference>
<evidence type="ECO:0000313" key="2">
    <source>
        <dbReference type="Proteomes" id="UP000194137"/>
    </source>
</evidence>
<dbReference type="AlphaFoldDB" id="A0A1W6ZW89"/>
<dbReference type="Pfam" id="PF13177">
    <property type="entry name" value="DNA_pol3_delta2"/>
    <property type="match status" value="1"/>
</dbReference>
<name>A0A1W6ZW89_9HYPH</name>
<protein>
    <submittedName>
        <fullName evidence="1">DNA polymerase III subunit delta</fullName>
    </submittedName>
</protein>
<gene>
    <name evidence="1" type="ORF">CAK95_23285</name>
</gene>
<dbReference type="NCBIfam" id="NF005677">
    <property type="entry name" value="PRK07471.1"/>
    <property type="match status" value="1"/>
</dbReference>
<dbReference type="EMBL" id="CP021112">
    <property type="protein sequence ID" value="ARQ01699.1"/>
    <property type="molecule type" value="Genomic_DNA"/>
</dbReference>
<dbReference type="PANTHER" id="PTHR11669">
    <property type="entry name" value="REPLICATION FACTOR C / DNA POLYMERASE III GAMMA-TAU SUBUNIT"/>
    <property type="match status" value="1"/>
</dbReference>
<organism evidence="1 2">
    <name type="scientific">Pseudorhodoplanes sinuspersici</name>
    <dbReference type="NCBI Taxonomy" id="1235591"/>
    <lineage>
        <taxon>Bacteria</taxon>
        <taxon>Pseudomonadati</taxon>
        <taxon>Pseudomonadota</taxon>
        <taxon>Alphaproteobacteria</taxon>
        <taxon>Hyphomicrobiales</taxon>
        <taxon>Pseudorhodoplanes</taxon>
    </lineage>
</organism>
<evidence type="ECO:0000313" key="1">
    <source>
        <dbReference type="EMBL" id="ARQ01699.1"/>
    </source>
</evidence>
<dbReference type="SUPFAM" id="SSF52540">
    <property type="entry name" value="P-loop containing nucleoside triphosphate hydrolases"/>
    <property type="match status" value="1"/>
</dbReference>
<dbReference type="KEGG" id="psin:CAK95_23285"/>
<dbReference type="STRING" id="1235591.CAK95_23285"/>
<dbReference type="OrthoDB" id="9811073at2"/>
<dbReference type="GO" id="GO:0006261">
    <property type="term" value="P:DNA-templated DNA replication"/>
    <property type="evidence" value="ECO:0007669"/>
    <property type="project" value="TreeGrafter"/>
</dbReference>
<dbReference type="InterPro" id="IPR027417">
    <property type="entry name" value="P-loop_NTPase"/>
</dbReference>
<dbReference type="Gene3D" id="3.40.50.300">
    <property type="entry name" value="P-loop containing nucleotide triphosphate hydrolases"/>
    <property type="match status" value="1"/>
</dbReference>
<proteinExistence type="predicted"/>
<keyword evidence="2" id="KW-1185">Reference proteome</keyword>
<dbReference type="InterPro" id="IPR050238">
    <property type="entry name" value="DNA_Rep/Repair_Clamp_Loader"/>
</dbReference>
<dbReference type="Proteomes" id="UP000194137">
    <property type="component" value="Chromosome"/>
</dbReference>
<dbReference type="PANTHER" id="PTHR11669:SF8">
    <property type="entry name" value="DNA POLYMERASE III SUBUNIT DELTA"/>
    <property type="match status" value="1"/>
</dbReference>
<sequence length="342" mass="36925">MKSVAGAADEDGISHPRETSVLFGHSEAEQTLLDAYRSGRIPHAWLIGGLQGIGKATLAFRMARFVLAHPDPAAPVVQEARSLAVSPDNPTAGLITAQSHPDLLVLERTVGDTGKLRSIIRVEDARKVAMFLGSTAGFGGWRVVIVDAVDDLNAESANALLKGLEEPPSRSLFLLVSHAPGSVLPTIRSRCHRLMLRSLATSDLRQALAQTTGESVEPDVIEAAEGSVGRALSLLDGPAFKLRRQTAALLERLPVTDPRELHALADALAISDLRAFEVALDAINDWMTARLNIVQHDKAKAARLADVWQEINSVARTTDIYNLDRKPLIFRAFARLAEAARD</sequence>